<dbReference type="Proteomes" id="UP001597474">
    <property type="component" value="Unassembled WGS sequence"/>
</dbReference>
<name>A0ABW5U3R3_9RHOB</name>
<evidence type="ECO:0000313" key="2">
    <source>
        <dbReference type="EMBL" id="MFD2740536.1"/>
    </source>
</evidence>
<evidence type="ECO:0000313" key="3">
    <source>
        <dbReference type="Proteomes" id="UP001597474"/>
    </source>
</evidence>
<accession>A0ABW5U3R3</accession>
<gene>
    <name evidence="2" type="ORF">ACFSUD_13190</name>
</gene>
<dbReference type="RefSeq" id="WP_386375071.1">
    <property type="nucleotide sequence ID" value="NZ_JBHUMP010000011.1"/>
</dbReference>
<keyword evidence="3" id="KW-1185">Reference proteome</keyword>
<reference evidence="3" key="1">
    <citation type="journal article" date="2019" name="Int. J. Syst. Evol. Microbiol.">
        <title>The Global Catalogue of Microorganisms (GCM) 10K type strain sequencing project: providing services to taxonomists for standard genome sequencing and annotation.</title>
        <authorList>
            <consortium name="The Broad Institute Genomics Platform"/>
            <consortium name="The Broad Institute Genome Sequencing Center for Infectious Disease"/>
            <person name="Wu L."/>
            <person name="Ma J."/>
        </authorList>
    </citation>
    <scope>NUCLEOTIDE SEQUENCE [LARGE SCALE GENOMIC DNA]</scope>
    <source>
        <strain evidence="3">TISTR 2562</strain>
    </source>
</reference>
<evidence type="ECO:0008006" key="4">
    <source>
        <dbReference type="Google" id="ProtNLM"/>
    </source>
</evidence>
<comment type="caution">
    <text evidence="2">The sequence shown here is derived from an EMBL/GenBank/DDBJ whole genome shotgun (WGS) entry which is preliminary data.</text>
</comment>
<feature type="signal peptide" evidence="1">
    <location>
        <begin position="1"/>
        <end position="21"/>
    </location>
</feature>
<proteinExistence type="predicted"/>
<feature type="chain" id="PRO_5045144124" description="Cellulose biosynthesis protein BcsS" evidence="1">
    <location>
        <begin position="22"/>
        <end position="223"/>
    </location>
</feature>
<sequence>MRCRLSLAILSICLAVNVAQAGPWLRDEGSGFTSLSYSGTYFLDTAQANYLEYAWRDDLTLGADISFYTDRYGAPSGEATLFFRRPLSDSESVHRFAYELGLGARWSQFALLPHLKTGLSWGRGLTLGERHGWSNIDAAILWDLVEKSHRIKLDSTIGLSFNARFTGMMQLYLTHENTRSYAKLAPALVVALGKGKTRLQIGAEIPLRNRYDTALKLALWRDF</sequence>
<evidence type="ECO:0000256" key="1">
    <source>
        <dbReference type="SAM" id="SignalP"/>
    </source>
</evidence>
<organism evidence="2 3">
    <name type="scientific">Sulfitobacter aestuarii</name>
    <dbReference type="NCBI Taxonomy" id="2161676"/>
    <lineage>
        <taxon>Bacteria</taxon>
        <taxon>Pseudomonadati</taxon>
        <taxon>Pseudomonadota</taxon>
        <taxon>Alphaproteobacteria</taxon>
        <taxon>Rhodobacterales</taxon>
        <taxon>Roseobacteraceae</taxon>
        <taxon>Sulfitobacter</taxon>
    </lineage>
</organism>
<keyword evidence="1" id="KW-0732">Signal</keyword>
<protein>
    <recommendedName>
        <fullName evidence="4">Cellulose biosynthesis protein BcsS</fullName>
    </recommendedName>
</protein>
<dbReference type="EMBL" id="JBHUMP010000011">
    <property type="protein sequence ID" value="MFD2740536.1"/>
    <property type="molecule type" value="Genomic_DNA"/>
</dbReference>